<evidence type="ECO:0000256" key="1">
    <source>
        <dbReference type="ARBA" id="ARBA00004123"/>
    </source>
</evidence>
<dbReference type="SMART" id="SM00389">
    <property type="entry name" value="HOX"/>
    <property type="match status" value="1"/>
</dbReference>
<feature type="DNA-binding region" description="Homeobox" evidence="8">
    <location>
        <begin position="88"/>
        <end position="147"/>
    </location>
</feature>
<evidence type="ECO:0000256" key="10">
    <source>
        <dbReference type="SAM" id="MobiDB-lite"/>
    </source>
</evidence>
<organism evidence="12 13">
    <name type="scientific">Rhynchospora breviuscula</name>
    <dbReference type="NCBI Taxonomy" id="2022672"/>
    <lineage>
        <taxon>Eukaryota</taxon>
        <taxon>Viridiplantae</taxon>
        <taxon>Streptophyta</taxon>
        <taxon>Embryophyta</taxon>
        <taxon>Tracheophyta</taxon>
        <taxon>Spermatophyta</taxon>
        <taxon>Magnoliopsida</taxon>
        <taxon>Liliopsida</taxon>
        <taxon>Poales</taxon>
        <taxon>Cyperaceae</taxon>
        <taxon>Cyperoideae</taxon>
        <taxon>Rhynchosporeae</taxon>
        <taxon>Rhynchospora</taxon>
    </lineage>
</organism>
<evidence type="ECO:0000256" key="7">
    <source>
        <dbReference type="ARBA" id="ARBA00023242"/>
    </source>
</evidence>
<evidence type="ECO:0000256" key="4">
    <source>
        <dbReference type="ARBA" id="ARBA00023125"/>
    </source>
</evidence>
<evidence type="ECO:0000259" key="11">
    <source>
        <dbReference type="PROSITE" id="PS50071"/>
    </source>
</evidence>
<feature type="region of interest" description="Disordered" evidence="10">
    <location>
        <begin position="66"/>
        <end position="91"/>
    </location>
</feature>
<dbReference type="InterPro" id="IPR003106">
    <property type="entry name" value="Leu_zip_homeo"/>
</dbReference>
<comment type="similarity">
    <text evidence="2">Belongs to the HD-ZIP homeobox family. Class II subfamily.</text>
</comment>
<proteinExistence type="inferred from homology"/>
<keyword evidence="7 8" id="KW-0539">Nucleus</keyword>
<sequence>MGDNCDLGLGLAIGGCEFKPVFNHDRKQQLTGQLGILLSPRVKEEFRDREVGVTFKRERADTKTLTMEESSVAKDLSDSAGDDSSSSLTRKKLRLTKDQSSILENSFRMQQILSSKQKNDLARQLNLKPRQVEVWFQNRRARTKLKQQEVDCESLKRWCEGLTCENERLKRELIELRSIKAQAISHNYQNFQATKIINICPSCEKITSS</sequence>
<dbReference type="InterPro" id="IPR009057">
    <property type="entry name" value="Homeodomain-like_sf"/>
</dbReference>
<dbReference type="Pfam" id="PF00046">
    <property type="entry name" value="Homeodomain"/>
    <property type="match status" value="1"/>
</dbReference>
<evidence type="ECO:0000313" key="12">
    <source>
        <dbReference type="EMBL" id="KAJ1698251.1"/>
    </source>
</evidence>
<evidence type="ECO:0000313" key="13">
    <source>
        <dbReference type="Proteomes" id="UP001151287"/>
    </source>
</evidence>
<evidence type="ECO:0000256" key="8">
    <source>
        <dbReference type="PROSITE-ProRule" id="PRU00108"/>
    </source>
</evidence>
<evidence type="ECO:0000256" key="6">
    <source>
        <dbReference type="ARBA" id="ARBA00023163"/>
    </source>
</evidence>
<comment type="caution">
    <text evidence="12">The sequence shown here is derived from an EMBL/GenBank/DDBJ whole genome shotgun (WGS) entry which is preliminary data.</text>
</comment>
<dbReference type="OrthoDB" id="6159439at2759"/>
<keyword evidence="3" id="KW-0805">Transcription regulation</keyword>
<keyword evidence="6" id="KW-0804">Transcription</keyword>
<reference evidence="12" key="1">
    <citation type="journal article" date="2022" name="Cell">
        <title>Repeat-based holocentromeres influence genome architecture and karyotype evolution.</title>
        <authorList>
            <person name="Hofstatter P.G."/>
            <person name="Thangavel G."/>
            <person name="Lux T."/>
            <person name="Neumann P."/>
            <person name="Vondrak T."/>
            <person name="Novak P."/>
            <person name="Zhang M."/>
            <person name="Costa L."/>
            <person name="Castellani M."/>
            <person name="Scott A."/>
            <person name="Toegelov H."/>
            <person name="Fuchs J."/>
            <person name="Mata-Sucre Y."/>
            <person name="Dias Y."/>
            <person name="Vanzela A.L.L."/>
            <person name="Huettel B."/>
            <person name="Almeida C.C.S."/>
            <person name="Simkova H."/>
            <person name="Souza G."/>
            <person name="Pedrosa-Harand A."/>
            <person name="Macas J."/>
            <person name="Mayer K.F.X."/>
            <person name="Houben A."/>
            <person name="Marques A."/>
        </authorList>
    </citation>
    <scope>NUCLEOTIDE SEQUENCE</scope>
    <source>
        <strain evidence="12">RhyBre1mFocal</strain>
    </source>
</reference>
<dbReference type="PROSITE" id="PS00027">
    <property type="entry name" value="HOMEOBOX_1"/>
    <property type="match status" value="1"/>
</dbReference>
<dbReference type="GO" id="GO:0000981">
    <property type="term" value="F:DNA-binding transcription factor activity, RNA polymerase II-specific"/>
    <property type="evidence" value="ECO:0007669"/>
    <property type="project" value="InterPro"/>
</dbReference>
<dbReference type="InterPro" id="IPR001356">
    <property type="entry name" value="HD"/>
</dbReference>
<keyword evidence="5 8" id="KW-0371">Homeobox</keyword>
<dbReference type="EMBL" id="JAMQYH010000002">
    <property type="protein sequence ID" value="KAJ1698251.1"/>
    <property type="molecule type" value="Genomic_DNA"/>
</dbReference>
<feature type="compositionally biased region" description="Low complexity" evidence="10">
    <location>
        <begin position="78"/>
        <end position="88"/>
    </location>
</feature>
<evidence type="ECO:0000256" key="2">
    <source>
        <dbReference type="ARBA" id="ARBA00006074"/>
    </source>
</evidence>
<gene>
    <name evidence="12" type="ORF">LUZ63_006763</name>
</gene>
<comment type="subcellular location">
    <subcellularLocation>
        <location evidence="1 8 9">Nucleus</location>
    </subcellularLocation>
</comment>
<keyword evidence="13" id="KW-1185">Reference proteome</keyword>
<name>A0A9Q0CQL9_9POAL</name>
<dbReference type="Pfam" id="PF02183">
    <property type="entry name" value="HALZ"/>
    <property type="match status" value="1"/>
</dbReference>
<dbReference type="GO" id="GO:0005634">
    <property type="term" value="C:nucleus"/>
    <property type="evidence" value="ECO:0007669"/>
    <property type="project" value="UniProtKB-SubCell"/>
</dbReference>
<evidence type="ECO:0000256" key="9">
    <source>
        <dbReference type="RuleBase" id="RU000682"/>
    </source>
</evidence>
<accession>A0A9Q0CQL9</accession>
<dbReference type="AlphaFoldDB" id="A0A9Q0CQL9"/>
<dbReference type="SUPFAM" id="SSF46689">
    <property type="entry name" value="Homeodomain-like"/>
    <property type="match status" value="1"/>
</dbReference>
<dbReference type="PANTHER" id="PTHR45714">
    <property type="entry name" value="HOMEOBOX-LEUCINE ZIPPER PROTEIN HAT14"/>
    <property type="match status" value="1"/>
</dbReference>
<protein>
    <recommendedName>
        <fullName evidence="11">Homeobox domain-containing protein</fullName>
    </recommendedName>
</protein>
<dbReference type="SMART" id="SM00340">
    <property type="entry name" value="HALZ"/>
    <property type="match status" value="1"/>
</dbReference>
<feature type="domain" description="Homeobox" evidence="11">
    <location>
        <begin position="86"/>
        <end position="146"/>
    </location>
</feature>
<dbReference type="Proteomes" id="UP001151287">
    <property type="component" value="Unassembled WGS sequence"/>
</dbReference>
<dbReference type="Gene3D" id="1.10.10.60">
    <property type="entry name" value="Homeodomain-like"/>
    <property type="match status" value="1"/>
</dbReference>
<keyword evidence="4 8" id="KW-0238">DNA-binding</keyword>
<evidence type="ECO:0000256" key="3">
    <source>
        <dbReference type="ARBA" id="ARBA00023015"/>
    </source>
</evidence>
<dbReference type="InterPro" id="IPR017970">
    <property type="entry name" value="Homeobox_CS"/>
</dbReference>
<dbReference type="PROSITE" id="PS50071">
    <property type="entry name" value="HOMEOBOX_2"/>
    <property type="match status" value="1"/>
</dbReference>
<dbReference type="CDD" id="cd00086">
    <property type="entry name" value="homeodomain"/>
    <property type="match status" value="1"/>
</dbReference>
<evidence type="ECO:0000256" key="5">
    <source>
        <dbReference type="ARBA" id="ARBA00023155"/>
    </source>
</evidence>
<dbReference type="PANTHER" id="PTHR45714:SF72">
    <property type="entry name" value="HOMEOBOX-LEUCINE ZIPPER PROTEIN HOX26-RELATED"/>
    <property type="match status" value="1"/>
</dbReference>
<dbReference type="GO" id="GO:0043565">
    <property type="term" value="F:sequence-specific DNA binding"/>
    <property type="evidence" value="ECO:0007669"/>
    <property type="project" value="InterPro"/>
</dbReference>
<dbReference type="InterPro" id="IPR050762">
    <property type="entry name" value="HD-ZIP_Homeobox_LZ_Class_II"/>
</dbReference>